<feature type="compositionally biased region" description="Low complexity" evidence="1">
    <location>
        <begin position="78"/>
        <end position="89"/>
    </location>
</feature>
<proteinExistence type="predicted"/>
<dbReference type="InterPro" id="IPR007969">
    <property type="entry name" value="DUF732"/>
</dbReference>
<gene>
    <name evidence="3" type="primary">33</name>
    <name evidence="3" type="ORF">PBI_NAZO_33</name>
</gene>
<evidence type="ECO:0000313" key="3">
    <source>
        <dbReference type="EMBL" id="AOT24872.1"/>
    </source>
</evidence>
<accession>A0A1D8EUZ9</accession>
<protein>
    <recommendedName>
        <fullName evidence="2">DUF732 domain-containing protein</fullName>
    </recommendedName>
</protein>
<organism evidence="3 4">
    <name type="scientific">Mycobacterium phage Nazo</name>
    <dbReference type="NCBI Taxonomy" id="1897547"/>
    <lineage>
        <taxon>Viruses</taxon>
        <taxon>Duplodnaviria</taxon>
        <taxon>Heunggongvirae</taxon>
        <taxon>Uroviricota</taxon>
        <taxon>Caudoviricetes</taxon>
        <taxon>Pclasvirinae</taxon>
        <taxon>Bignuzvirus</taxon>
        <taxon>Bignuzvirus bignuz</taxon>
    </lineage>
</organism>
<dbReference type="Pfam" id="PF05305">
    <property type="entry name" value="DUF732"/>
    <property type="match status" value="1"/>
</dbReference>
<feature type="region of interest" description="Disordered" evidence="1">
    <location>
        <begin position="78"/>
        <end position="98"/>
    </location>
</feature>
<evidence type="ECO:0000259" key="2">
    <source>
        <dbReference type="Pfam" id="PF05305"/>
    </source>
</evidence>
<dbReference type="EMBL" id="KX641262">
    <property type="protein sequence ID" value="AOT24872.1"/>
    <property type="molecule type" value="Genomic_DNA"/>
</dbReference>
<evidence type="ECO:0000256" key="1">
    <source>
        <dbReference type="SAM" id="MobiDB-lite"/>
    </source>
</evidence>
<evidence type="ECO:0000313" key="4">
    <source>
        <dbReference type="Proteomes" id="UP000223831"/>
    </source>
</evidence>
<dbReference type="Proteomes" id="UP000223831">
    <property type="component" value="Genome"/>
</dbReference>
<name>A0A1D8EUZ9_9CAUD</name>
<reference evidence="3 4" key="1">
    <citation type="submission" date="2016-07" db="EMBL/GenBank/DDBJ databases">
        <authorList>
            <person name="Adam N."/>
            <person name="Zuma S.H."/>
            <person name="Shabalala X.C."/>
            <person name="Zuke Z.H."/>
            <person name="Mpangane S."/>
            <person name="Maenetje N."/>
            <person name="Lafia M."/>
            <person name="Tshabalala L.M."/>
            <person name="Zwane T.C."/>
            <person name="Garlena R.A."/>
            <person name="Russell D.A."/>
            <person name="Bowman C.A."/>
            <person name="Rubin E."/>
            <person name="Larsen M.H."/>
            <person name="Guerrero C.A."/>
            <person name="Jacobs-Sera D."/>
            <person name="Hatfull G.F."/>
        </authorList>
    </citation>
    <scope>NUCLEOTIDE SEQUENCE [LARGE SCALE GENOMIC DNA]</scope>
</reference>
<sequence>MSAETGELTELSGAADAATESVYAWSLDDDVDDEGEGEPQNRRATLITAAAVAASLCLAVLAGSLAYRHFGHQTAPPAIAAPTSTSTPEAAPPPAPLPPQVTVTTVVVREPPPPAAQPPQIPPEVVVDYDARYIAELQRRGVVVTNPVMATHDAHVICASLQKGQPQEDVDRAYAQQTGNTLFGAHAVTTLVMQVYPNCP</sequence>
<feature type="domain" description="DUF732" evidence="2">
    <location>
        <begin position="130"/>
        <end position="200"/>
    </location>
</feature>